<evidence type="ECO:0008006" key="4">
    <source>
        <dbReference type="Google" id="ProtNLM"/>
    </source>
</evidence>
<keyword evidence="3" id="KW-1185">Reference proteome</keyword>
<organism evidence="2 3">
    <name type="scientific">Knipowitschia caucasica</name>
    <name type="common">Caucasian dwarf goby</name>
    <name type="synonym">Pomatoschistus caucasicus</name>
    <dbReference type="NCBI Taxonomy" id="637954"/>
    <lineage>
        <taxon>Eukaryota</taxon>
        <taxon>Metazoa</taxon>
        <taxon>Chordata</taxon>
        <taxon>Craniata</taxon>
        <taxon>Vertebrata</taxon>
        <taxon>Euteleostomi</taxon>
        <taxon>Actinopterygii</taxon>
        <taxon>Neopterygii</taxon>
        <taxon>Teleostei</taxon>
        <taxon>Neoteleostei</taxon>
        <taxon>Acanthomorphata</taxon>
        <taxon>Gobiaria</taxon>
        <taxon>Gobiiformes</taxon>
        <taxon>Gobioidei</taxon>
        <taxon>Gobiidae</taxon>
        <taxon>Gobiinae</taxon>
        <taxon>Knipowitschia</taxon>
    </lineage>
</organism>
<proteinExistence type="predicted"/>
<reference evidence="2 3" key="1">
    <citation type="submission" date="2024-04" db="EMBL/GenBank/DDBJ databases">
        <authorList>
            <person name="Waldvogel A.-M."/>
            <person name="Schoenle A."/>
        </authorList>
    </citation>
    <scope>NUCLEOTIDE SEQUENCE [LARGE SCALE GENOMIC DNA]</scope>
</reference>
<dbReference type="Proteomes" id="UP001497482">
    <property type="component" value="Chromosome 16"/>
</dbReference>
<feature type="region of interest" description="Disordered" evidence="1">
    <location>
        <begin position="34"/>
        <end position="97"/>
    </location>
</feature>
<evidence type="ECO:0000256" key="1">
    <source>
        <dbReference type="SAM" id="MobiDB-lite"/>
    </source>
</evidence>
<accession>A0AAV2K211</accession>
<evidence type="ECO:0000313" key="3">
    <source>
        <dbReference type="Proteomes" id="UP001497482"/>
    </source>
</evidence>
<dbReference type="EMBL" id="OZ035838">
    <property type="protein sequence ID" value="CAL1583754.1"/>
    <property type="molecule type" value="Genomic_DNA"/>
</dbReference>
<protein>
    <recommendedName>
        <fullName evidence="4">t-SNARE coiled-coil homology domain-containing protein</fullName>
    </recommendedName>
</protein>
<sequence length="218" mass="23567">MVRAFLDDAGVISAPDCDRVRVERRNGRLVEAQVERAQEEGKGAERRRMSQRTLDPASLSHRIVDGTEDNTGTRAFSFSSAPSSTAPSSGPQVSTAELAAKAEETRGQLRSLGQQVSSLGKEVSDLGQLMSRMAQLMDSFMSSSHTPSLCPAHCCSLDRHSRPACHSPASSVLHHHHTLPHPTSLLQIRPLTDPAPLPHSLMPFSEASLWGSNRSATL</sequence>
<feature type="compositionally biased region" description="Low complexity" evidence="1">
    <location>
        <begin position="75"/>
        <end position="89"/>
    </location>
</feature>
<feature type="compositionally biased region" description="Basic and acidic residues" evidence="1">
    <location>
        <begin position="34"/>
        <end position="48"/>
    </location>
</feature>
<name>A0AAV2K211_KNICA</name>
<evidence type="ECO:0000313" key="2">
    <source>
        <dbReference type="EMBL" id="CAL1583754.1"/>
    </source>
</evidence>
<gene>
    <name evidence="2" type="ORF">KC01_LOCUS14192</name>
</gene>
<dbReference type="AlphaFoldDB" id="A0AAV2K211"/>